<organism evidence="2 3">
    <name type="scientific">Tieghemostelium lacteum</name>
    <name type="common">Slime mold</name>
    <name type="synonym">Dictyostelium lacteum</name>
    <dbReference type="NCBI Taxonomy" id="361077"/>
    <lineage>
        <taxon>Eukaryota</taxon>
        <taxon>Amoebozoa</taxon>
        <taxon>Evosea</taxon>
        <taxon>Eumycetozoa</taxon>
        <taxon>Dictyostelia</taxon>
        <taxon>Dictyosteliales</taxon>
        <taxon>Raperosteliaceae</taxon>
        <taxon>Tieghemostelium</taxon>
    </lineage>
</organism>
<feature type="compositionally biased region" description="Basic and acidic residues" evidence="1">
    <location>
        <begin position="364"/>
        <end position="375"/>
    </location>
</feature>
<name>A0A151ZGU7_TIELA</name>
<feature type="region of interest" description="Disordered" evidence="1">
    <location>
        <begin position="359"/>
        <end position="396"/>
    </location>
</feature>
<dbReference type="Proteomes" id="UP000076078">
    <property type="component" value="Unassembled WGS sequence"/>
</dbReference>
<reference evidence="2 3" key="1">
    <citation type="submission" date="2015-12" db="EMBL/GenBank/DDBJ databases">
        <title>Dictyostelia acquired genes for synthesis and detection of signals that induce cell-type specialization by lateral gene transfer from prokaryotes.</title>
        <authorList>
            <person name="Gloeckner G."/>
            <person name="Schaap P."/>
        </authorList>
    </citation>
    <scope>NUCLEOTIDE SEQUENCE [LARGE SCALE GENOMIC DNA]</scope>
    <source>
        <strain evidence="2 3">TK</strain>
    </source>
</reference>
<evidence type="ECO:0000313" key="2">
    <source>
        <dbReference type="EMBL" id="KYQ93155.1"/>
    </source>
</evidence>
<accession>A0A151ZGU7</accession>
<feature type="region of interest" description="Disordered" evidence="1">
    <location>
        <begin position="555"/>
        <end position="604"/>
    </location>
</feature>
<sequence length="1084" mass="120109">MSSNNEDQNKLDNSTTKDQTFYFDDLDPYFSPKNSSNNISPVITSSNSNNTSILNNDMFSDTFIQPSSPFSSNVDLTNTNSSNTFDFSFPSQQTTTNTNTNLSSGSNDFIDFGFTGNTNAVQTQTSSSKVDDFGDFGEFSNQSSTNKVDDFGDFGEFTKSSEPIDQQPLKETNTEPQLSNNNTFDDFGEFENHTVTPVQPIVQENTSLNNNDDTFGNFENTSNTINNNVGFEDFGSFGDNNINNSIETSIPLQQSNNDIKNDTFGDFDSHTSPTTQPITQETNALKNNDDFGDFDSFGDNNIIETNTQIQQNNSDIKTDTFGDFDYHTSPTTQPMVQETTLKSNDEFGDFGNFGVNNNNNSIETNKETQESRDNDGFDDFTDNTSPIISGTKDDSKVGFGDFENNKIDSDFGTFENEKVNNETVLDKKDEFKNSTPTSTKAEEILFTSTDDVKSSTPNKNETFDQFEGFNLENKAVSNDTPVQQTTEQQPDFDNFTFENKNTIEINSGDNDLFSPTSQQQQQDIRESNTPTSSVLATNNTEFSEQQNISEFDDSSILTSPTSQLGNNIPEQNNLPNNHSDTTHEEKEEDGFGDFSNEDYLSTPTAGVVNLNSDEEEQDNQLYNNINSSSSSSSNIKSKPIIFSESQMESEPVILNSNTTTIVEDQQQNKNDEKTEVGNNSLITDIKMDSVNSEQLISTPVVPISSSSILHLNENFKDSFETPTLDNQDEFGDFGEFGGGTTTNNDEFGGFGDFNQPPPSQPIQVSSNNITISSNQETETKVDQGFGEFDDFKEPTNNGGDDGFGDFGDFNDTTKSNDNDGFGDFGDFNDSTPISNANLQLPPPIMQPPPLTVNNTVTTPKQVKENIERLLSENQCFHSSLNDYKNYIQSTSTDNNNSENDKIKTIEDLLKNSDIEKSIYVKAEQSSFTVPLAPIILKETSIEKQFLQSMNFSAEILAMIKKHEHERINQPLKPNVISSTVYIPSSISNKTPTSTTPPIVSPPTTSTLDISLDGMNVSSPVKQINLGNTDTSTLLGLDSQQKQNPFDQVMSKIPDLSFMLANTLRIPVKPNHRTPTTPFRLDYSK</sequence>
<feature type="compositionally biased region" description="Low complexity" evidence="1">
    <location>
        <begin position="806"/>
        <end position="829"/>
    </location>
</feature>
<dbReference type="AlphaFoldDB" id="A0A151ZGU7"/>
<feature type="region of interest" description="Disordered" evidence="1">
    <location>
        <begin position="504"/>
        <end position="534"/>
    </location>
</feature>
<evidence type="ECO:0000256" key="1">
    <source>
        <dbReference type="SAM" id="MobiDB-lite"/>
    </source>
</evidence>
<dbReference type="OrthoDB" id="21668at2759"/>
<dbReference type="OMA" id="HERINQP"/>
<protein>
    <submittedName>
        <fullName evidence="2">Uncharacterized protein</fullName>
    </submittedName>
</protein>
<proteinExistence type="predicted"/>
<feature type="region of interest" description="Disordered" evidence="1">
    <location>
        <begin position="791"/>
        <end position="842"/>
    </location>
</feature>
<comment type="caution">
    <text evidence="2">The sequence shown here is derived from an EMBL/GenBank/DDBJ whole genome shotgun (WGS) entry which is preliminary data.</text>
</comment>
<gene>
    <name evidence="2" type="ORF">DLAC_05787</name>
</gene>
<dbReference type="EMBL" id="LODT01000028">
    <property type="protein sequence ID" value="KYQ93155.1"/>
    <property type="molecule type" value="Genomic_DNA"/>
</dbReference>
<keyword evidence="3" id="KW-1185">Reference proteome</keyword>
<feature type="region of interest" description="Disordered" evidence="1">
    <location>
        <begin position="159"/>
        <end position="180"/>
    </location>
</feature>
<evidence type="ECO:0000313" key="3">
    <source>
        <dbReference type="Proteomes" id="UP000076078"/>
    </source>
</evidence>
<dbReference type="STRING" id="361077.A0A151ZGU7"/>
<feature type="compositionally biased region" description="Polar residues" evidence="1">
    <location>
        <begin position="555"/>
        <end position="565"/>
    </location>
</feature>
<dbReference type="InParanoid" id="A0A151ZGU7"/>
<feature type="compositionally biased region" description="Low complexity" evidence="1">
    <location>
        <begin position="566"/>
        <end position="577"/>
    </location>
</feature>